<dbReference type="AlphaFoldDB" id="A0A8T5UPU8"/>
<organism evidence="1 2">
    <name type="scientific">Methanobacterium spitsbergense</name>
    <dbReference type="NCBI Taxonomy" id="2874285"/>
    <lineage>
        <taxon>Archaea</taxon>
        <taxon>Methanobacteriati</taxon>
        <taxon>Methanobacteriota</taxon>
        <taxon>Methanomada group</taxon>
        <taxon>Methanobacteria</taxon>
        <taxon>Methanobacteriales</taxon>
        <taxon>Methanobacteriaceae</taxon>
        <taxon>Methanobacterium</taxon>
    </lineage>
</organism>
<proteinExistence type="predicted"/>
<gene>
    <name evidence="1" type="ORF">K8N75_07170</name>
</gene>
<name>A0A8T5UPU8_9EURY</name>
<dbReference type="Proteomes" id="UP000825933">
    <property type="component" value="Unassembled WGS sequence"/>
</dbReference>
<dbReference type="RefSeq" id="WP_223791401.1">
    <property type="nucleotide sequence ID" value="NZ_JAIOUQ010000007.1"/>
</dbReference>
<evidence type="ECO:0000313" key="1">
    <source>
        <dbReference type="EMBL" id="MBZ2165818.1"/>
    </source>
</evidence>
<keyword evidence="2" id="KW-1185">Reference proteome</keyword>
<dbReference type="EMBL" id="JAIOUQ010000007">
    <property type="protein sequence ID" value="MBZ2165818.1"/>
    <property type="molecule type" value="Genomic_DNA"/>
</dbReference>
<protein>
    <submittedName>
        <fullName evidence="1">Uncharacterized protein</fullName>
    </submittedName>
</protein>
<sequence length="64" mass="7169">MTKTSSCPRCGSKKMKIHNPQAPIWECSKCGYSGSVVVEDGNLEKQIKSLKKMDKLSKKLIRGR</sequence>
<reference evidence="2" key="1">
    <citation type="journal article" date="2022" name="Microbiol. Resour. Announc.">
        <title>Draft Genome Sequence of a Methanogenic Archaeon from West Spitsbergen Permafrost.</title>
        <authorList>
            <person name="Trubitsyn V."/>
            <person name="Rivkina E."/>
            <person name="Shcherbakova V."/>
        </authorList>
    </citation>
    <scope>NUCLEOTIDE SEQUENCE [LARGE SCALE GENOMIC DNA]</scope>
    <source>
        <strain evidence="2">VT</strain>
    </source>
</reference>
<evidence type="ECO:0000313" key="2">
    <source>
        <dbReference type="Proteomes" id="UP000825933"/>
    </source>
</evidence>
<comment type="caution">
    <text evidence="1">The sequence shown here is derived from an EMBL/GenBank/DDBJ whole genome shotgun (WGS) entry which is preliminary data.</text>
</comment>
<accession>A0A8T5UPU8</accession>